<evidence type="ECO:0000313" key="1">
    <source>
        <dbReference type="EMBL" id="CAB5178615.1"/>
    </source>
</evidence>
<dbReference type="EMBL" id="LR798207">
    <property type="protein sequence ID" value="CAB5178615.1"/>
    <property type="molecule type" value="Genomic_DNA"/>
</dbReference>
<accession>A0A6J7W9F3</accession>
<sequence length="75" mass="8298">MSVSIWDCAALEKLLITAFAPSSVSKTPNTSKPSFCNAIVTTYTVFILSPQYVVFVYVRLHFTHQSANIVADSRL</sequence>
<name>A0A6J7W9F3_9CAUD</name>
<protein>
    <submittedName>
        <fullName evidence="1">Uncharacterized protein</fullName>
    </submittedName>
</protein>
<organism evidence="1">
    <name type="scientific">uncultured Caudovirales phage</name>
    <dbReference type="NCBI Taxonomy" id="2100421"/>
    <lineage>
        <taxon>Viruses</taxon>
        <taxon>Duplodnaviria</taxon>
        <taxon>Heunggongvirae</taxon>
        <taxon>Uroviricota</taxon>
        <taxon>Caudoviricetes</taxon>
        <taxon>Peduoviridae</taxon>
        <taxon>Maltschvirus</taxon>
        <taxon>Maltschvirus maltsch</taxon>
    </lineage>
</organism>
<gene>
    <name evidence="1" type="ORF">UFOVP158_18</name>
</gene>
<proteinExistence type="predicted"/>
<reference evidence="1" key="1">
    <citation type="submission" date="2020-05" db="EMBL/GenBank/DDBJ databases">
        <authorList>
            <person name="Chiriac C."/>
            <person name="Salcher M."/>
            <person name="Ghai R."/>
            <person name="Kavagutti S V."/>
        </authorList>
    </citation>
    <scope>NUCLEOTIDE SEQUENCE</scope>
</reference>